<name>A0A087SZL5_STEMI</name>
<sequence length="116" mass="13291">MKQLERDSIIEDYEQDNCASHKSRLATGRLDEHSSDISVINWPPRSPDLKPVEHLWDLLGQGVKGHHTAPTNFTELWTALANIWQTIPAERFQKLVESMLRRVTAVMKARGGPTRY</sequence>
<organism evidence="1 2">
    <name type="scientific">Stegodyphus mimosarum</name>
    <name type="common">African social velvet spider</name>
    <dbReference type="NCBI Taxonomy" id="407821"/>
    <lineage>
        <taxon>Eukaryota</taxon>
        <taxon>Metazoa</taxon>
        <taxon>Ecdysozoa</taxon>
        <taxon>Arthropoda</taxon>
        <taxon>Chelicerata</taxon>
        <taxon>Arachnida</taxon>
        <taxon>Araneae</taxon>
        <taxon>Araneomorphae</taxon>
        <taxon>Entelegynae</taxon>
        <taxon>Eresoidea</taxon>
        <taxon>Eresidae</taxon>
        <taxon>Stegodyphus</taxon>
    </lineage>
</organism>
<dbReference type="AlphaFoldDB" id="A0A087SZL5"/>
<dbReference type="GO" id="GO:0003676">
    <property type="term" value="F:nucleic acid binding"/>
    <property type="evidence" value="ECO:0007669"/>
    <property type="project" value="InterPro"/>
</dbReference>
<dbReference type="Proteomes" id="UP000054359">
    <property type="component" value="Unassembled WGS sequence"/>
</dbReference>
<keyword evidence="2" id="KW-1185">Reference proteome</keyword>
<accession>A0A087SZL5</accession>
<dbReference type="InterPro" id="IPR036397">
    <property type="entry name" value="RNaseH_sf"/>
</dbReference>
<reference evidence="1 2" key="1">
    <citation type="submission" date="2013-11" db="EMBL/GenBank/DDBJ databases">
        <title>Genome sequencing of Stegodyphus mimosarum.</title>
        <authorList>
            <person name="Bechsgaard J."/>
        </authorList>
    </citation>
    <scope>NUCLEOTIDE SEQUENCE [LARGE SCALE GENOMIC DNA]</scope>
</reference>
<evidence type="ECO:0000313" key="1">
    <source>
        <dbReference type="EMBL" id="KFM58304.1"/>
    </source>
</evidence>
<evidence type="ECO:0000313" key="2">
    <source>
        <dbReference type="Proteomes" id="UP000054359"/>
    </source>
</evidence>
<dbReference type="EMBL" id="KK112695">
    <property type="protein sequence ID" value="KFM58304.1"/>
    <property type="molecule type" value="Genomic_DNA"/>
</dbReference>
<gene>
    <name evidence="1" type="ORF">X975_22323</name>
</gene>
<dbReference type="OMA" id="DISVINW"/>
<proteinExistence type="predicted"/>
<protein>
    <submittedName>
        <fullName evidence="1">Transposable element Tcb2 transposase</fullName>
    </submittedName>
</protein>
<feature type="non-terminal residue" evidence="1">
    <location>
        <position position="116"/>
    </location>
</feature>
<dbReference type="Gene3D" id="3.30.420.10">
    <property type="entry name" value="Ribonuclease H-like superfamily/Ribonuclease H"/>
    <property type="match status" value="1"/>
</dbReference>
<dbReference type="OrthoDB" id="6435387at2759"/>
<dbReference type="STRING" id="407821.A0A087SZL5"/>